<dbReference type="PROSITE" id="PS50059">
    <property type="entry name" value="FKBP_PPIASE"/>
    <property type="match status" value="1"/>
</dbReference>
<evidence type="ECO:0000313" key="10">
    <source>
        <dbReference type="Proteomes" id="UP000054560"/>
    </source>
</evidence>
<dbReference type="RefSeq" id="XP_014159993.1">
    <property type="nucleotide sequence ID" value="XM_014304518.1"/>
</dbReference>
<dbReference type="OrthoDB" id="1902587at2759"/>
<accession>A0A0L0GB34</accession>
<dbReference type="GO" id="GO:0003755">
    <property type="term" value="F:peptidyl-prolyl cis-trans isomerase activity"/>
    <property type="evidence" value="ECO:0007669"/>
    <property type="project" value="UniProtKB-KW"/>
</dbReference>
<keyword evidence="4 5" id="KW-0413">Isomerase</keyword>
<keyword evidence="3 5" id="KW-0697">Rotamase</keyword>
<evidence type="ECO:0000256" key="2">
    <source>
        <dbReference type="ARBA" id="ARBA00013194"/>
    </source>
</evidence>
<organism evidence="9 10">
    <name type="scientific">Sphaeroforma arctica JP610</name>
    <dbReference type="NCBI Taxonomy" id="667725"/>
    <lineage>
        <taxon>Eukaryota</taxon>
        <taxon>Ichthyosporea</taxon>
        <taxon>Ichthyophonida</taxon>
        <taxon>Sphaeroforma</taxon>
    </lineage>
</organism>
<dbReference type="FunFam" id="3.10.50.40:FF:000006">
    <property type="entry name" value="Peptidyl-prolyl cis-trans isomerase"/>
    <property type="match status" value="1"/>
</dbReference>
<dbReference type="Gene3D" id="3.10.50.40">
    <property type="match status" value="1"/>
</dbReference>
<dbReference type="AlphaFoldDB" id="A0A0L0GB34"/>
<evidence type="ECO:0000256" key="7">
    <source>
        <dbReference type="SAM" id="SignalP"/>
    </source>
</evidence>
<protein>
    <recommendedName>
        <fullName evidence="2 5">peptidylprolyl isomerase</fullName>
        <ecNumber evidence="2 5">5.2.1.8</ecNumber>
    </recommendedName>
</protein>
<sequence>MVRFLVQVPALCLVLSAVCANANPLKDLGIGVKKRVPEEECLYKARGGDTVHVHYTGKLLDTGEQFDSSRDKDKPFSFRVGRGHVIAGWDKGVLGMCIGEDRKLKVPAALGYGERGSPSKIPGNSDLVFEITLLEIERLGDKLSQKSVPQEEEMVSEEEEPLSESEEGADDGQVKDEL</sequence>
<evidence type="ECO:0000313" key="9">
    <source>
        <dbReference type="EMBL" id="KNC86091.1"/>
    </source>
</evidence>
<dbReference type="STRING" id="667725.A0A0L0GB34"/>
<reference evidence="9 10" key="1">
    <citation type="submission" date="2011-02" db="EMBL/GenBank/DDBJ databases">
        <title>The Genome Sequence of Sphaeroforma arctica JP610.</title>
        <authorList>
            <consortium name="The Broad Institute Genome Sequencing Platform"/>
            <person name="Russ C."/>
            <person name="Cuomo C."/>
            <person name="Young S.K."/>
            <person name="Zeng Q."/>
            <person name="Gargeya S."/>
            <person name="Alvarado L."/>
            <person name="Berlin A."/>
            <person name="Chapman S.B."/>
            <person name="Chen Z."/>
            <person name="Freedman E."/>
            <person name="Gellesch M."/>
            <person name="Goldberg J."/>
            <person name="Griggs A."/>
            <person name="Gujja S."/>
            <person name="Heilman E."/>
            <person name="Heiman D."/>
            <person name="Howarth C."/>
            <person name="Mehta T."/>
            <person name="Neiman D."/>
            <person name="Pearson M."/>
            <person name="Roberts A."/>
            <person name="Saif S."/>
            <person name="Shea T."/>
            <person name="Shenoy N."/>
            <person name="Sisk P."/>
            <person name="Stolte C."/>
            <person name="Sykes S."/>
            <person name="White J."/>
            <person name="Yandava C."/>
            <person name="Burger G."/>
            <person name="Gray M.W."/>
            <person name="Holland P.W.H."/>
            <person name="King N."/>
            <person name="Lang F.B.F."/>
            <person name="Roger A.J."/>
            <person name="Ruiz-Trillo I."/>
            <person name="Haas B."/>
            <person name="Nusbaum C."/>
            <person name="Birren B."/>
        </authorList>
    </citation>
    <scope>NUCLEOTIDE SEQUENCE [LARGE SCALE GENOMIC DNA]</scope>
    <source>
        <strain evidence="9 10">JP610</strain>
    </source>
</reference>
<feature type="domain" description="PPIase FKBP-type" evidence="8">
    <location>
        <begin position="48"/>
        <end position="137"/>
    </location>
</feature>
<name>A0A0L0GB34_9EUKA</name>
<dbReference type="EC" id="5.2.1.8" evidence="2 5"/>
<evidence type="ECO:0000259" key="8">
    <source>
        <dbReference type="PROSITE" id="PS50059"/>
    </source>
</evidence>
<dbReference type="EMBL" id="KQ241668">
    <property type="protein sequence ID" value="KNC86091.1"/>
    <property type="molecule type" value="Genomic_DNA"/>
</dbReference>
<dbReference type="InterPro" id="IPR044609">
    <property type="entry name" value="FKBP2/11"/>
</dbReference>
<feature type="region of interest" description="Disordered" evidence="6">
    <location>
        <begin position="142"/>
        <end position="178"/>
    </location>
</feature>
<evidence type="ECO:0000256" key="1">
    <source>
        <dbReference type="ARBA" id="ARBA00000971"/>
    </source>
</evidence>
<comment type="catalytic activity">
    <reaction evidence="1 5">
        <text>[protein]-peptidylproline (omega=180) = [protein]-peptidylproline (omega=0)</text>
        <dbReference type="Rhea" id="RHEA:16237"/>
        <dbReference type="Rhea" id="RHEA-COMP:10747"/>
        <dbReference type="Rhea" id="RHEA-COMP:10748"/>
        <dbReference type="ChEBI" id="CHEBI:83833"/>
        <dbReference type="ChEBI" id="CHEBI:83834"/>
        <dbReference type="EC" id="5.2.1.8"/>
    </reaction>
</comment>
<gene>
    <name evidence="9" type="ORF">SARC_01750</name>
</gene>
<evidence type="ECO:0000256" key="6">
    <source>
        <dbReference type="SAM" id="MobiDB-lite"/>
    </source>
</evidence>
<dbReference type="GeneID" id="25902254"/>
<dbReference type="InterPro" id="IPR046357">
    <property type="entry name" value="PPIase_dom_sf"/>
</dbReference>
<dbReference type="Proteomes" id="UP000054560">
    <property type="component" value="Unassembled WGS sequence"/>
</dbReference>
<dbReference type="GO" id="GO:0005783">
    <property type="term" value="C:endoplasmic reticulum"/>
    <property type="evidence" value="ECO:0007669"/>
    <property type="project" value="TreeGrafter"/>
</dbReference>
<proteinExistence type="predicted"/>
<dbReference type="eggNOG" id="KOG0549">
    <property type="taxonomic scope" value="Eukaryota"/>
</dbReference>
<dbReference type="Pfam" id="PF00254">
    <property type="entry name" value="FKBP_C"/>
    <property type="match status" value="1"/>
</dbReference>
<dbReference type="InterPro" id="IPR001179">
    <property type="entry name" value="PPIase_FKBP_dom"/>
</dbReference>
<keyword evidence="10" id="KW-1185">Reference proteome</keyword>
<evidence type="ECO:0000256" key="5">
    <source>
        <dbReference type="PROSITE-ProRule" id="PRU00277"/>
    </source>
</evidence>
<evidence type="ECO:0000256" key="4">
    <source>
        <dbReference type="ARBA" id="ARBA00023235"/>
    </source>
</evidence>
<dbReference type="PANTHER" id="PTHR45779:SF7">
    <property type="entry name" value="PEPTIDYLPROLYL ISOMERASE"/>
    <property type="match status" value="1"/>
</dbReference>
<dbReference type="PANTHER" id="PTHR45779">
    <property type="entry name" value="PEPTIDYLPROLYL ISOMERASE"/>
    <property type="match status" value="1"/>
</dbReference>
<feature type="signal peptide" evidence="7">
    <location>
        <begin position="1"/>
        <end position="20"/>
    </location>
</feature>
<feature type="chain" id="PRO_5005539233" description="peptidylprolyl isomerase" evidence="7">
    <location>
        <begin position="21"/>
        <end position="178"/>
    </location>
</feature>
<dbReference type="SUPFAM" id="SSF54534">
    <property type="entry name" value="FKBP-like"/>
    <property type="match status" value="1"/>
</dbReference>
<keyword evidence="7" id="KW-0732">Signal</keyword>
<evidence type="ECO:0000256" key="3">
    <source>
        <dbReference type="ARBA" id="ARBA00023110"/>
    </source>
</evidence>
<feature type="compositionally biased region" description="Acidic residues" evidence="6">
    <location>
        <begin position="150"/>
        <end position="170"/>
    </location>
</feature>